<keyword evidence="3" id="KW-1185">Reference proteome</keyword>
<feature type="transmembrane region" description="Helical" evidence="1">
    <location>
        <begin position="145"/>
        <end position="166"/>
    </location>
</feature>
<reference evidence="2" key="1">
    <citation type="submission" date="2022-06" db="EMBL/GenBank/DDBJ databases">
        <title>Genome Sequence of Candolleomyces eurysporus.</title>
        <authorList>
            <person name="Buettner E."/>
        </authorList>
    </citation>
    <scope>NUCLEOTIDE SEQUENCE</scope>
    <source>
        <strain evidence="2">VTCC 930004</strain>
    </source>
</reference>
<dbReference type="EMBL" id="JANBPK010000748">
    <property type="protein sequence ID" value="KAJ2933269.1"/>
    <property type="molecule type" value="Genomic_DNA"/>
</dbReference>
<keyword evidence="1" id="KW-1133">Transmembrane helix</keyword>
<name>A0A9W8JI60_9AGAR</name>
<proteinExistence type="predicted"/>
<accession>A0A9W8JI60</accession>
<evidence type="ECO:0000313" key="3">
    <source>
        <dbReference type="Proteomes" id="UP001140091"/>
    </source>
</evidence>
<keyword evidence="1" id="KW-0812">Transmembrane</keyword>
<dbReference type="Proteomes" id="UP001140091">
    <property type="component" value="Unassembled WGS sequence"/>
</dbReference>
<feature type="transmembrane region" description="Helical" evidence="1">
    <location>
        <begin position="173"/>
        <end position="191"/>
    </location>
</feature>
<evidence type="ECO:0000256" key="1">
    <source>
        <dbReference type="SAM" id="Phobius"/>
    </source>
</evidence>
<comment type="caution">
    <text evidence="2">The sequence shown here is derived from an EMBL/GenBank/DDBJ whole genome shotgun (WGS) entry which is preliminary data.</text>
</comment>
<gene>
    <name evidence="2" type="ORF">H1R20_g3828</name>
</gene>
<evidence type="ECO:0000313" key="2">
    <source>
        <dbReference type="EMBL" id="KAJ2933269.1"/>
    </source>
</evidence>
<dbReference type="AlphaFoldDB" id="A0A9W8JI60"/>
<feature type="transmembrane region" description="Helical" evidence="1">
    <location>
        <begin position="114"/>
        <end position="139"/>
    </location>
</feature>
<sequence length="197" mass="21148">MATPADHFSPEVLKQRLYNWSLSTSRYTLYKGLPEKLGGWLIIVERACRESGVPLTQRTEAALLLIVGELADVMQVRQQTYLEKTGEPYWGWQDFKQDLRKVVGEAKRGSSFKYWLASAAVGLIIAGSIVLIPAVGILILNAVGFTAGGVAAGSLAALIQAVFFGASTGALELILGGAATGIGLAMLRRLIGRDPEE</sequence>
<dbReference type="OrthoDB" id="3068660at2759"/>
<protein>
    <submittedName>
        <fullName evidence="2">Uncharacterized protein</fullName>
    </submittedName>
</protein>
<feature type="non-terminal residue" evidence="2">
    <location>
        <position position="197"/>
    </location>
</feature>
<organism evidence="2 3">
    <name type="scientific">Candolleomyces eurysporus</name>
    <dbReference type="NCBI Taxonomy" id="2828524"/>
    <lineage>
        <taxon>Eukaryota</taxon>
        <taxon>Fungi</taxon>
        <taxon>Dikarya</taxon>
        <taxon>Basidiomycota</taxon>
        <taxon>Agaricomycotina</taxon>
        <taxon>Agaricomycetes</taxon>
        <taxon>Agaricomycetidae</taxon>
        <taxon>Agaricales</taxon>
        <taxon>Agaricineae</taxon>
        <taxon>Psathyrellaceae</taxon>
        <taxon>Candolleomyces</taxon>
    </lineage>
</organism>
<keyword evidence="1" id="KW-0472">Membrane</keyword>